<organism evidence="1 2">
    <name type="scientific">Sphingobacterium spiritivorum ATCC 33861</name>
    <dbReference type="NCBI Taxonomy" id="525373"/>
    <lineage>
        <taxon>Bacteria</taxon>
        <taxon>Pseudomonadati</taxon>
        <taxon>Bacteroidota</taxon>
        <taxon>Sphingobacteriia</taxon>
        <taxon>Sphingobacteriales</taxon>
        <taxon>Sphingobacteriaceae</taxon>
        <taxon>Sphingobacterium</taxon>
    </lineage>
</organism>
<proteinExistence type="predicted"/>
<dbReference type="STRING" id="525373.HMPREF0766_11265"/>
<reference evidence="1" key="1">
    <citation type="submission" date="2010-07" db="EMBL/GenBank/DDBJ databases">
        <authorList>
            <person name="Muzny D."/>
            <person name="Qin X."/>
            <person name="Buhay C."/>
            <person name="Dugan-Rocha S."/>
            <person name="Ding Y."/>
            <person name="Chen G."/>
            <person name="Hawes A."/>
            <person name="Holder M."/>
            <person name="Jhangiani S."/>
            <person name="Johnson A."/>
            <person name="Khan Z."/>
            <person name="Li Z."/>
            <person name="Liu W."/>
            <person name="Liu X."/>
            <person name="Perez L."/>
            <person name="Shen H."/>
            <person name="Wang Q."/>
            <person name="Watt J."/>
            <person name="Xi L."/>
            <person name="Xin Y."/>
            <person name="Zhou J."/>
            <person name="Deng J."/>
            <person name="Jiang H."/>
            <person name="Liu Y."/>
            <person name="Qu J."/>
            <person name="Song X.-Z."/>
            <person name="Zhang L."/>
            <person name="Villasana D."/>
            <person name="Johnson A."/>
            <person name="Liu J."/>
            <person name="Liyanage D."/>
            <person name="Lorensuhewa L."/>
            <person name="Robinson T."/>
            <person name="Song A."/>
            <person name="Song B.-B."/>
            <person name="Dinh H."/>
            <person name="Thornton R."/>
            <person name="Coyle M."/>
            <person name="Francisco L."/>
            <person name="Jackson L."/>
            <person name="Javaid M."/>
            <person name="Korchina V."/>
            <person name="Kovar C."/>
            <person name="Mata R."/>
            <person name="Mathew T."/>
            <person name="Ngo R."/>
            <person name="Nguyen L."/>
            <person name="Nguyen N."/>
            <person name="Okwuonu G."/>
            <person name="Ongeri F."/>
            <person name="Pham C."/>
            <person name="Simmons D."/>
            <person name="Wilczek-Boney K."/>
            <person name="Hale W."/>
            <person name="Jakkamsetti A."/>
            <person name="Pham P."/>
            <person name="Ruth R."/>
            <person name="San Lucas F."/>
            <person name="Warren J."/>
            <person name="Zhang J."/>
            <person name="Zhao Z."/>
            <person name="Zhou C."/>
            <person name="Zhu D."/>
            <person name="Lee S."/>
            <person name="Bess C."/>
            <person name="Blankenburg K."/>
            <person name="Forbes L."/>
            <person name="Fu Q."/>
            <person name="Gubbala S."/>
            <person name="Hirani K."/>
            <person name="Jayaseelan J.C."/>
            <person name="Lara F."/>
            <person name="Munidasa M."/>
            <person name="Palculict T."/>
            <person name="Patil S."/>
            <person name="Pu L.-L."/>
            <person name="Saada N."/>
            <person name="Tang L."/>
            <person name="Weissenberger G."/>
            <person name="Zhu Y."/>
            <person name="Hemphill L."/>
            <person name="Shang Y."/>
            <person name="Youmans B."/>
            <person name="Ayvaz T."/>
            <person name="Ross M."/>
            <person name="Santibanez J."/>
            <person name="Aqrawi P."/>
            <person name="Gross S."/>
            <person name="Joshi V."/>
            <person name="Fowler G."/>
            <person name="Nazareth L."/>
            <person name="Reid J."/>
            <person name="Worley K."/>
            <person name="Petrosino J."/>
            <person name="Highlander S."/>
            <person name="Gibbs R."/>
        </authorList>
    </citation>
    <scope>NUCLEOTIDE SEQUENCE [LARGE SCALE GENOMIC DNA]</scope>
    <source>
        <strain evidence="1">ATCC 33861</strain>
    </source>
</reference>
<name>D7VJU6_SPHSI</name>
<comment type="caution">
    <text evidence="1">The sequence shown here is derived from an EMBL/GenBank/DDBJ whole genome shotgun (WGS) entry which is preliminary data.</text>
</comment>
<evidence type="ECO:0008006" key="3">
    <source>
        <dbReference type="Google" id="ProtNLM"/>
    </source>
</evidence>
<dbReference type="Proteomes" id="UP000006258">
    <property type="component" value="Unassembled WGS sequence"/>
</dbReference>
<evidence type="ECO:0000313" key="1">
    <source>
        <dbReference type="EMBL" id="EFK58548.1"/>
    </source>
</evidence>
<gene>
    <name evidence="1" type="ORF">HMPREF0766_11265</name>
</gene>
<dbReference type="EMBL" id="ACHA02000005">
    <property type="protein sequence ID" value="EFK58548.1"/>
    <property type="molecule type" value="Genomic_DNA"/>
</dbReference>
<dbReference type="AlphaFoldDB" id="D7VJU6"/>
<evidence type="ECO:0000313" key="2">
    <source>
        <dbReference type="Proteomes" id="UP000006258"/>
    </source>
</evidence>
<dbReference type="OrthoDB" id="1367059at2"/>
<dbReference type="InterPro" id="IPR010862">
    <property type="entry name" value="DUF1493"/>
</dbReference>
<dbReference type="Pfam" id="PF07377">
    <property type="entry name" value="DUF1493"/>
    <property type="match status" value="1"/>
</dbReference>
<accession>D7VJU6</accession>
<keyword evidence="2" id="KW-1185">Reference proteome</keyword>
<sequence>MVQIMDTRLIDLLQEYNSTDKALDENVRLYHDLNIYGDDAIELLNCFEEQFKVDLSRFCFTDYFPSEGDWILPSLFRFLTGKKPKEYKQLTLSDLNKAINISYLE</sequence>
<dbReference type="eggNOG" id="COG0236">
    <property type="taxonomic scope" value="Bacteria"/>
</dbReference>
<protein>
    <recommendedName>
        <fullName evidence="3">DUF1493 family protein</fullName>
    </recommendedName>
</protein>
<dbReference type="HOGENOM" id="CLU_152554_2_0_10"/>